<dbReference type="EMBL" id="NKFA01000052">
    <property type="protein sequence ID" value="OXI29631.1"/>
    <property type="molecule type" value="Genomic_DNA"/>
</dbReference>
<organism evidence="1 2">
    <name type="scientific">Burkholderia aenigmatica</name>
    <dbReference type="NCBI Taxonomy" id="2015348"/>
    <lineage>
        <taxon>Bacteria</taxon>
        <taxon>Pseudomonadati</taxon>
        <taxon>Pseudomonadota</taxon>
        <taxon>Betaproteobacteria</taxon>
        <taxon>Burkholderiales</taxon>
        <taxon>Burkholderiaceae</taxon>
        <taxon>Burkholderia</taxon>
        <taxon>Burkholderia cepacia complex</taxon>
    </lineage>
</organism>
<dbReference type="RefSeq" id="WP_089454812.1">
    <property type="nucleotide sequence ID" value="NZ_NKFA01000052.1"/>
</dbReference>
<proteinExistence type="predicted"/>
<evidence type="ECO:0000313" key="2">
    <source>
        <dbReference type="Proteomes" id="UP000214600"/>
    </source>
</evidence>
<comment type="caution">
    <text evidence="1">The sequence shown here is derived from an EMBL/GenBank/DDBJ whole genome shotgun (WGS) entry which is preliminary data.</text>
</comment>
<dbReference type="Proteomes" id="UP000214600">
    <property type="component" value="Unassembled WGS sequence"/>
</dbReference>
<reference evidence="1 2" key="2">
    <citation type="submission" date="2017-08" db="EMBL/GenBank/DDBJ databases">
        <title>WGS of novel Burkholderia cepaca complex species.</title>
        <authorList>
            <person name="Lipuma J."/>
            <person name="Spilker T."/>
        </authorList>
    </citation>
    <scope>NUCLEOTIDE SEQUENCE [LARGE SCALE GENOMIC DNA]</scope>
    <source>
        <strain evidence="1 2">AU17325</strain>
    </source>
</reference>
<reference evidence="2" key="1">
    <citation type="submission" date="2017-06" db="EMBL/GenBank/DDBJ databases">
        <authorList>
            <person name="LiPuma J."/>
            <person name="Spilker T."/>
        </authorList>
    </citation>
    <scope>NUCLEOTIDE SEQUENCE [LARGE SCALE GENOMIC DNA]</scope>
    <source>
        <strain evidence="2">AU17325</strain>
    </source>
</reference>
<evidence type="ECO:0000313" key="1">
    <source>
        <dbReference type="EMBL" id="OXI29631.1"/>
    </source>
</evidence>
<dbReference type="AlphaFoldDB" id="A0A228HHU6"/>
<name>A0A228HHU6_9BURK</name>
<sequence>MTETTTSLTRAAPQMRALARKVSELASSYRIRLSENEALDLTGHLLCDEMMAVVESDPPDWHCILWNRDAAATGEVYSLCRSAPAAVAAVENHAQSELHDLDEVEVAGTELTVYSNGELYARIRRPDWVEPNPTTYRRMATLVSPLRTWEEDRLHEALSSLPAWQVEQYNRYPTWFPEGEEFERRGEWLPRLSANMTEGAPLEQNLLPMWPTPNAMAATLHQQLSERAGGRLKLAHCQEGLATILGVGSWQVLLARFRANSFPHVMVQTVAEENAEPGIRLYKGPVELLAWTYDLALQRKAVGASTLFVQVQWLNSFHLALTHRLMSRADLHLAVKAKSTVPSDLSGEESMRWDEVNRGVAEEAQEWTDYGFGLDQLGASDEDTEVARQKLIELGYS</sequence>
<gene>
    <name evidence="1" type="ORF">CFB84_43585</name>
</gene>
<accession>A0A228HHU6</accession>
<protein>
    <submittedName>
        <fullName evidence="1">Uncharacterized protein</fullName>
    </submittedName>
</protein>